<evidence type="ECO:0000256" key="6">
    <source>
        <dbReference type="ARBA" id="ARBA00022692"/>
    </source>
</evidence>
<proteinExistence type="inferred from homology"/>
<dbReference type="Proteomes" id="UP000515861">
    <property type="component" value="Chromosome"/>
</dbReference>
<evidence type="ECO:0000256" key="7">
    <source>
        <dbReference type="ARBA" id="ARBA00022927"/>
    </source>
</evidence>
<comment type="similarity">
    <text evidence="2">Belongs to the TonB family.</text>
</comment>
<protein>
    <submittedName>
        <fullName evidence="13">TonB family protein</fullName>
    </submittedName>
</protein>
<dbReference type="AlphaFoldDB" id="A0A7G9L208"/>
<dbReference type="GO" id="GO:0031992">
    <property type="term" value="F:energy transducer activity"/>
    <property type="evidence" value="ECO:0007669"/>
    <property type="project" value="TreeGrafter"/>
</dbReference>
<dbReference type="Pfam" id="PF03544">
    <property type="entry name" value="TonB_C"/>
    <property type="match status" value="1"/>
</dbReference>
<keyword evidence="5" id="KW-0997">Cell inner membrane</keyword>
<dbReference type="PANTHER" id="PTHR33446:SF2">
    <property type="entry name" value="PROTEIN TONB"/>
    <property type="match status" value="1"/>
</dbReference>
<feature type="compositionally biased region" description="Pro residues" evidence="10">
    <location>
        <begin position="103"/>
        <end position="129"/>
    </location>
</feature>
<feature type="region of interest" description="Disordered" evidence="10">
    <location>
        <begin position="51"/>
        <end position="163"/>
    </location>
</feature>
<dbReference type="GO" id="GO:0015031">
    <property type="term" value="P:protein transport"/>
    <property type="evidence" value="ECO:0007669"/>
    <property type="project" value="UniProtKB-KW"/>
</dbReference>
<evidence type="ECO:0000313" key="13">
    <source>
        <dbReference type="EMBL" id="QNM82657.1"/>
    </source>
</evidence>
<gene>
    <name evidence="13" type="ORF">H8M03_11765</name>
</gene>
<sequence>MSYAQQRQIGSNRTVAIIVVALIHVLLGYVIVTGLAYNVIKQAANDLKTFDVVDEPPPPPPEEPPPPPPESRVETPPPPIVSPPPIVRTRTPPPSPVQVVREAPPPVITPRATPAPPAPPARPAPPPAPVVKAIPPRSASGDLQNLFRGDDYPEGAARDNEQGSVTVRLTVATTGRVSDCAVSSSSGSRSLDTATCRVLRSRARFTPARDSSGNPTTDNVTQRIRWVLEG</sequence>
<feature type="transmembrane region" description="Helical" evidence="11">
    <location>
        <begin position="15"/>
        <end position="37"/>
    </location>
</feature>
<keyword evidence="14" id="KW-1185">Reference proteome</keyword>
<dbReference type="SUPFAM" id="SSF74653">
    <property type="entry name" value="TolA/TonB C-terminal domain"/>
    <property type="match status" value="1"/>
</dbReference>
<reference evidence="13 14" key="1">
    <citation type="submission" date="2020-08" db="EMBL/GenBank/DDBJ databases">
        <title>Sphingomonas sp. sand1-3 16S ribosomal RNA gene Genome sequencing and assembly.</title>
        <authorList>
            <person name="Kang M."/>
        </authorList>
    </citation>
    <scope>NUCLEOTIDE SEQUENCE [LARGE SCALE GENOMIC DNA]</scope>
    <source>
        <strain evidence="14">sand1-3</strain>
    </source>
</reference>
<keyword evidence="6 11" id="KW-0812">Transmembrane</keyword>
<evidence type="ECO:0000256" key="4">
    <source>
        <dbReference type="ARBA" id="ARBA00022475"/>
    </source>
</evidence>
<dbReference type="PANTHER" id="PTHR33446">
    <property type="entry name" value="PROTEIN TONB-RELATED"/>
    <property type="match status" value="1"/>
</dbReference>
<dbReference type="NCBIfam" id="TIGR01352">
    <property type="entry name" value="tonB_Cterm"/>
    <property type="match status" value="1"/>
</dbReference>
<evidence type="ECO:0000256" key="2">
    <source>
        <dbReference type="ARBA" id="ARBA00006555"/>
    </source>
</evidence>
<dbReference type="PROSITE" id="PS52015">
    <property type="entry name" value="TONB_CTD"/>
    <property type="match status" value="1"/>
</dbReference>
<evidence type="ECO:0000259" key="12">
    <source>
        <dbReference type="PROSITE" id="PS52015"/>
    </source>
</evidence>
<feature type="compositionally biased region" description="Basic and acidic residues" evidence="10">
    <location>
        <begin position="148"/>
        <end position="161"/>
    </location>
</feature>
<dbReference type="InterPro" id="IPR051045">
    <property type="entry name" value="TonB-dependent_transducer"/>
</dbReference>
<evidence type="ECO:0000256" key="1">
    <source>
        <dbReference type="ARBA" id="ARBA00004383"/>
    </source>
</evidence>
<dbReference type="GO" id="GO:0055085">
    <property type="term" value="P:transmembrane transport"/>
    <property type="evidence" value="ECO:0007669"/>
    <property type="project" value="InterPro"/>
</dbReference>
<keyword evidence="4" id="KW-1003">Cell membrane</keyword>
<comment type="subcellular location">
    <subcellularLocation>
        <location evidence="1">Cell inner membrane</location>
        <topology evidence="1">Single-pass membrane protein</topology>
        <orientation evidence="1">Periplasmic side</orientation>
    </subcellularLocation>
</comment>
<feature type="compositionally biased region" description="Pro residues" evidence="10">
    <location>
        <begin position="55"/>
        <end position="96"/>
    </location>
</feature>
<dbReference type="GO" id="GO:0098797">
    <property type="term" value="C:plasma membrane protein complex"/>
    <property type="evidence" value="ECO:0007669"/>
    <property type="project" value="TreeGrafter"/>
</dbReference>
<keyword evidence="9 11" id="KW-0472">Membrane</keyword>
<keyword evidence="7" id="KW-0653">Protein transport</keyword>
<evidence type="ECO:0000256" key="9">
    <source>
        <dbReference type="ARBA" id="ARBA00023136"/>
    </source>
</evidence>
<keyword evidence="8 11" id="KW-1133">Transmembrane helix</keyword>
<dbReference type="Gene3D" id="3.30.1150.10">
    <property type="match status" value="1"/>
</dbReference>
<organism evidence="13 14">
    <name type="scientific">Sphingomonas sabuli</name>
    <dbReference type="NCBI Taxonomy" id="2764186"/>
    <lineage>
        <taxon>Bacteria</taxon>
        <taxon>Pseudomonadati</taxon>
        <taxon>Pseudomonadota</taxon>
        <taxon>Alphaproteobacteria</taxon>
        <taxon>Sphingomonadales</taxon>
        <taxon>Sphingomonadaceae</taxon>
        <taxon>Sphingomonas</taxon>
    </lineage>
</organism>
<name>A0A7G9L208_9SPHN</name>
<evidence type="ECO:0000256" key="8">
    <source>
        <dbReference type="ARBA" id="ARBA00022989"/>
    </source>
</evidence>
<dbReference type="EMBL" id="CP060697">
    <property type="protein sequence ID" value="QNM82657.1"/>
    <property type="molecule type" value="Genomic_DNA"/>
</dbReference>
<evidence type="ECO:0000256" key="11">
    <source>
        <dbReference type="SAM" id="Phobius"/>
    </source>
</evidence>
<dbReference type="KEGG" id="ssau:H8M03_11765"/>
<dbReference type="InterPro" id="IPR006260">
    <property type="entry name" value="TonB/TolA_C"/>
</dbReference>
<evidence type="ECO:0000256" key="10">
    <source>
        <dbReference type="SAM" id="MobiDB-lite"/>
    </source>
</evidence>
<feature type="domain" description="TonB C-terminal" evidence="12">
    <location>
        <begin position="137"/>
        <end position="230"/>
    </location>
</feature>
<keyword evidence="3" id="KW-0813">Transport</keyword>
<accession>A0A7G9L208</accession>
<evidence type="ECO:0000256" key="3">
    <source>
        <dbReference type="ARBA" id="ARBA00022448"/>
    </source>
</evidence>
<dbReference type="InterPro" id="IPR037682">
    <property type="entry name" value="TonB_C"/>
</dbReference>
<evidence type="ECO:0000313" key="14">
    <source>
        <dbReference type="Proteomes" id="UP000515861"/>
    </source>
</evidence>
<evidence type="ECO:0000256" key="5">
    <source>
        <dbReference type="ARBA" id="ARBA00022519"/>
    </source>
</evidence>